<organism evidence="3 4">
    <name type="scientific">Scleromatobacter humisilvae</name>
    <dbReference type="NCBI Taxonomy" id="2897159"/>
    <lineage>
        <taxon>Bacteria</taxon>
        <taxon>Pseudomonadati</taxon>
        <taxon>Pseudomonadota</taxon>
        <taxon>Betaproteobacteria</taxon>
        <taxon>Burkholderiales</taxon>
        <taxon>Sphaerotilaceae</taxon>
        <taxon>Scleromatobacter</taxon>
    </lineage>
</organism>
<keyword evidence="1" id="KW-0812">Transmembrane</keyword>
<name>A0A9X1YJD3_9BURK</name>
<keyword evidence="3" id="KW-0645">Protease</keyword>
<keyword evidence="4" id="KW-1185">Reference proteome</keyword>
<feature type="transmembrane region" description="Helical" evidence="1">
    <location>
        <begin position="16"/>
        <end position="37"/>
    </location>
</feature>
<evidence type="ECO:0000313" key="4">
    <source>
        <dbReference type="Proteomes" id="UP001139353"/>
    </source>
</evidence>
<keyword evidence="1" id="KW-1133">Transmembrane helix</keyword>
<feature type="transmembrane region" description="Helical" evidence="1">
    <location>
        <begin position="176"/>
        <end position="197"/>
    </location>
</feature>
<dbReference type="InterPro" id="IPR003675">
    <property type="entry name" value="Rce1/LyrA-like_dom"/>
</dbReference>
<dbReference type="GO" id="GO:0080120">
    <property type="term" value="P:CAAX-box protein maturation"/>
    <property type="evidence" value="ECO:0007669"/>
    <property type="project" value="UniProtKB-ARBA"/>
</dbReference>
<dbReference type="AlphaFoldDB" id="A0A9X1YJD3"/>
<dbReference type="GO" id="GO:0004175">
    <property type="term" value="F:endopeptidase activity"/>
    <property type="evidence" value="ECO:0007669"/>
    <property type="project" value="UniProtKB-ARBA"/>
</dbReference>
<dbReference type="Pfam" id="PF02517">
    <property type="entry name" value="Rce1-like"/>
    <property type="match status" value="1"/>
</dbReference>
<sequence>MTRAASLRTATTPGEALAVVALCFGWPILLSVQAVMAGFPVRQGGFDDLGALSIVIYEIAFALVAVTLLRSRGYDVASLRPRPTWVDSGLGLVLALAAGMAGMLAMAAFSAGQPEQPIADMMRRSTIGAPMVLLMAVVNGTFEEVFLLGFLMRGLKERGLSIALGTMMLVRVSYHLYQGPLGACYVFGVGLVFGLFYARTGRLWPAVLAHMMWDIVPFLR</sequence>
<dbReference type="Proteomes" id="UP001139353">
    <property type="component" value="Unassembled WGS sequence"/>
</dbReference>
<feature type="transmembrane region" description="Helical" evidence="1">
    <location>
        <begin position="131"/>
        <end position="155"/>
    </location>
</feature>
<keyword evidence="3" id="KW-0482">Metalloprotease</keyword>
<proteinExistence type="predicted"/>
<evidence type="ECO:0000259" key="2">
    <source>
        <dbReference type="Pfam" id="PF02517"/>
    </source>
</evidence>
<evidence type="ECO:0000256" key="1">
    <source>
        <dbReference type="SAM" id="Phobius"/>
    </source>
</evidence>
<reference evidence="3" key="1">
    <citation type="submission" date="2021-11" db="EMBL/GenBank/DDBJ databases">
        <title>BS-T2-15 a new species belonging to the Comamonadaceae family isolated from the soil of a French oak forest.</title>
        <authorList>
            <person name="Mieszkin S."/>
            <person name="Alain K."/>
        </authorList>
    </citation>
    <scope>NUCLEOTIDE SEQUENCE</scope>
    <source>
        <strain evidence="3">BS-T2-15</strain>
    </source>
</reference>
<comment type="caution">
    <text evidence="3">The sequence shown here is derived from an EMBL/GenBank/DDBJ whole genome shotgun (WGS) entry which is preliminary data.</text>
</comment>
<gene>
    <name evidence="3" type="ORF">LPC04_13750</name>
</gene>
<feature type="domain" description="CAAX prenyl protease 2/Lysostaphin resistance protein A-like" evidence="2">
    <location>
        <begin position="129"/>
        <end position="216"/>
    </location>
</feature>
<feature type="transmembrane region" description="Helical" evidence="1">
    <location>
        <begin position="49"/>
        <end position="69"/>
    </location>
</feature>
<dbReference type="GO" id="GO:0008237">
    <property type="term" value="F:metallopeptidase activity"/>
    <property type="evidence" value="ECO:0007669"/>
    <property type="project" value="UniProtKB-KW"/>
</dbReference>
<keyword evidence="1" id="KW-0472">Membrane</keyword>
<keyword evidence="3" id="KW-0378">Hydrolase</keyword>
<feature type="transmembrane region" description="Helical" evidence="1">
    <location>
        <begin position="90"/>
        <end position="111"/>
    </location>
</feature>
<protein>
    <submittedName>
        <fullName evidence="3">CPBP family intramembrane metalloprotease</fullName>
    </submittedName>
</protein>
<accession>A0A9X1YJD3</accession>
<evidence type="ECO:0000313" key="3">
    <source>
        <dbReference type="EMBL" id="MCK9686772.1"/>
    </source>
</evidence>
<dbReference type="EMBL" id="JAJLJH010000003">
    <property type="protein sequence ID" value="MCK9686772.1"/>
    <property type="molecule type" value="Genomic_DNA"/>
</dbReference>
<dbReference type="RefSeq" id="WP_275682812.1">
    <property type="nucleotide sequence ID" value="NZ_JAJLJH010000003.1"/>
</dbReference>